<dbReference type="InParanoid" id="A0A059ANV1"/>
<protein>
    <submittedName>
        <fullName evidence="2">Uncharacterized protein</fullName>
    </submittedName>
</protein>
<gene>
    <name evidence="2" type="ORF">EUGRSUZ_I01051</name>
</gene>
<reference evidence="2" key="1">
    <citation type="submission" date="2013-07" db="EMBL/GenBank/DDBJ databases">
        <title>The genome of Eucalyptus grandis.</title>
        <authorList>
            <person name="Schmutz J."/>
            <person name="Hayes R."/>
            <person name="Myburg A."/>
            <person name="Tuskan G."/>
            <person name="Grattapaglia D."/>
            <person name="Rokhsar D.S."/>
        </authorList>
    </citation>
    <scope>NUCLEOTIDE SEQUENCE</scope>
    <source>
        <tissue evidence="2">Leaf extractions</tissue>
    </source>
</reference>
<dbReference type="Gramene" id="KCW55090">
    <property type="protein sequence ID" value="KCW55090"/>
    <property type="gene ID" value="EUGRSUZ_I01051"/>
</dbReference>
<proteinExistence type="predicted"/>
<keyword evidence="1" id="KW-1133">Transmembrane helix</keyword>
<keyword evidence="1" id="KW-0812">Transmembrane</keyword>
<evidence type="ECO:0000256" key="1">
    <source>
        <dbReference type="SAM" id="Phobius"/>
    </source>
</evidence>
<dbReference type="EMBL" id="KK198761">
    <property type="protein sequence ID" value="KCW55090.1"/>
    <property type="molecule type" value="Genomic_DNA"/>
</dbReference>
<feature type="transmembrane region" description="Helical" evidence="1">
    <location>
        <begin position="30"/>
        <end position="52"/>
    </location>
</feature>
<accession>A0A059ANV1</accession>
<organism evidence="2">
    <name type="scientific">Eucalyptus grandis</name>
    <name type="common">Flooded gum</name>
    <dbReference type="NCBI Taxonomy" id="71139"/>
    <lineage>
        <taxon>Eukaryota</taxon>
        <taxon>Viridiplantae</taxon>
        <taxon>Streptophyta</taxon>
        <taxon>Embryophyta</taxon>
        <taxon>Tracheophyta</taxon>
        <taxon>Spermatophyta</taxon>
        <taxon>Magnoliopsida</taxon>
        <taxon>eudicotyledons</taxon>
        <taxon>Gunneridae</taxon>
        <taxon>Pentapetalae</taxon>
        <taxon>rosids</taxon>
        <taxon>malvids</taxon>
        <taxon>Myrtales</taxon>
        <taxon>Myrtaceae</taxon>
        <taxon>Myrtoideae</taxon>
        <taxon>Eucalypteae</taxon>
        <taxon>Eucalyptus</taxon>
    </lineage>
</organism>
<sequence>MVLLLIPGGPTNVTMIPLWNPPDLNFGVDLLAKLCELRTPLFFLFLFLFFSFKKIDRLINRPDFKISKLLIF</sequence>
<evidence type="ECO:0000313" key="2">
    <source>
        <dbReference type="EMBL" id="KCW55090.1"/>
    </source>
</evidence>
<name>A0A059ANV1_EUCGR</name>
<keyword evidence="1" id="KW-0472">Membrane</keyword>
<dbReference type="AlphaFoldDB" id="A0A059ANV1"/>